<keyword evidence="3" id="KW-1185">Reference proteome</keyword>
<evidence type="ECO:0000256" key="1">
    <source>
        <dbReference type="SAM" id="Phobius"/>
    </source>
</evidence>
<reference evidence="2 3" key="1">
    <citation type="submission" date="2020-02" db="EMBL/GenBank/DDBJ databases">
        <title>Comparative genome analysis reveals the metabolism and evolution of the thermophilic archaeal genus Metallosphaera.</title>
        <authorList>
            <person name="Jiang C."/>
        </authorList>
    </citation>
    <scope>NUCLEOTIDE SEQUENCE [LARGE SCALE GENOMIC DNA]</scope>
    <source>
        <strain evidence="2 3">Ric-A</strain>
    </source>
</reference>
<dbReference type="Proteomes" id="UP000509301">
    <property type="component" value="Chromosome"/>
</dbReference>
<dbReference type="RefSeq" id="WP_174631263.1">
    <property type="nucleotide sequence ID" value="NZ_CP049074.1"/>
</dbReference>
<keyword evidence="1" id="KW-0472">Membrane</keyword>
<feature type="transmembrane region" description="Helical" evidence="1">
    <location>
        <begin position="177"/>
        <end position="198"/>
    </location>
</feature>
<keyword evidence="1" id="KW-0812">Transmembrane</keyword>
<feature type="transmembrane region" description="Helical" evidence="1">
    <location>
        <begin position="151"/>
        <end position="171"/>
    </location>
</feature>
<dbReference type="AlphaFoldDB" id="A0A6N0NTZ3"/>
<proteinExistence type="predicted"/>
<feature type="transmembrane region" description="Helical" evidence="1">
    <location>
        <begin position="12"/>
        <end position="34"/>
    </location>
</feature>
<feature type="transmembrane region" description="Helical" evidence="1">
    <location>
        <begin position="128"/>
        <end position="144"/>
    </location>
</feature>
<protein>
    <submittedName>
        <fullName evidence="2">DUF1614 domain-containing protein</fullName>
    </submittedName>
</protein>
<gene>
    <name evidence="2" type="ORF">GWK48_08180</name>
</gene>
<evidence type="ECO:0000313" key="2">
    <source>
        <dbReference type="EMBL" id="QKR00354.1"/>
    </source>
</evidence>
<keyword evidence="1" id="KW-1133">Transmembrane helix</keyword>
<dbReference type="GeneID" id="55641917"/>
<organism evidence="2 3">
    <name type="scientific">Metallosphaera tengchongensis</name>
    <dbReference type="NCBI Taxonomy" id="1532350"/>
    <lineage>
        <taxon>Archaea</taxon>
        <taxon>Thermoproteota</taxon>
        <taxon>Thermoprotei</taxon>
        <taxon>Sulfolobales</taxon>
        <taxon>Sulfolobaceae</taxon>
        <taxon>Metallosphaera</taxon>
    </lineage>
</organism>
<feature type="transmembrane region" description="Helical" evidence="1">
    <location>
        <begin position="46"/>
        <end position="68"/>
    </location>
</feature>
<evidence type="ECO:0000313" key="3">
    <source>
        <dbReference type="Proteomes" id="UP000509301"/>
    </source>
</evidence>
<dbReference type="InterPro" id="IPR011672">
    <property type="entry name" value="DUF1614"/>
</dbReference>
<dbReference type="KEGG" id="mten:GWK48_08180"/>
<feature type="transmembrane region" description="Helical" evidence="1">
    <location>
        <begin position="100"/>
        <end position="122"/>
    </location>
</feature>
<dbReference type="EMBL" id="CP049074">
    <property type="protein sequence ID" value="QKR00354.1"/>
    <property type="molecule type" value="Genomic_DNA"/>
</dbReference>
<sequence length="239" mass="26201">MKRILIVSPVRGVFFPIYLVLGLLLLLVSISYFEYLLVQTGLPKEIGYALAVEISFLSLATSPVNVIVKELRTPPIEPEYEVIYVFGFPVYYRRIEMPTYTLLAFNVGGAIIPAFLSLTLLYLVSEKLLILVNVLVIVVISKLFSKVSKGVGVVMNPLIAPLFSVTVSYLLFFRDPILVPTSAYIGSVLGTLIGADLLNLRKILEARPQLISVGGMGTFDGIFMSGLLSIVLGQLLISL</sequence>
<feature type="transmembrane region" description="Helical" evidence="1">
    <location>
        <begin position="210"/>
        <end position="237"/>
    </location>
</feature>
<dbReference type="Pfam" id="PF07758">
    <property type="entry name" value="DUF1614"/>
    <property type="match status" value="1"/>
</dbReference>
<dbReference type="OrthoDB" id="46118at2157"/>
<accession>A0A6N0NTZ3</accession>
<name>A0A6N0NTZ3_9CREN</name>